<dbReference type="InterPro" id="IPR026891">
    <property type="entry name" value="Fn3-like"/>
</dbReference>
<name>A0AA37KQL4_9BACT</name>
<gene>
    <name evidence="5" type="ORF">CE91St16_31490</name>
</gene>
<dbReference type="SUPFAM" id="SSF51445">
    <property type="entry name" value="(Trans)glycosidases"/>
    <property type="match status" value="1"/>
</dbReference>
<feature type="chain" id="PRO_5041218567" evidence="3">
    <location>
        <begin position="22"/>
        <end position="832"/>
    </location>
</feature>
<dbReference type="SUPFAM" id="SSF56988">
    <property type="entry name" value="Anthrax protective antigen"/>
    <property type="match status" value="1"/>
</dbReference>
<dbReference type="GO" id="GO:0005975">
    <property type="term" value="P:carbohydrate metabolic process"/>
    <property type="evidence" value="ECO:0007669"/>
    <property type="project" value="InterPro"/>
</dbReference>
<dbReference type="InterPro" id="IPR037524">
    <property type="entry name" value="PA14/GLEYA"/>
</dbReference>
<dbReference type="InterPro" id="IPR013783">
    <property type="entry name" value="Ig-like_fold"/>
</dbReference>
<dbReference type="Gene3D" id="3.20.20.300">
    <property type="entry name" value="Glycoside hydrolase, family 3, N-terminal domain"/>
    <property type="match status" value="1"/>
</dbReference>
<dbReference type="GO" id="GO:0008422">
    <property type="term" value="F:beta-glucosidase activity"/>
    <property type="evidence" value="ECO:0007669"/>
    <property type="project" value="UniProtKB-ARBA"/>
</dbReference>
<keyword evidence="2" id="KW-0378">Hydrolase</keyword>
<evidence type="ECO:0000313" key="6">
    <source>
        <dbReference type="Proteomes" id="UP001055105"/>
    </source>
</evidence>
<dbReference type="EMBL" id="BQOL01000002">
    <property type="protein sequence ID" value="GKI20241.1"/>
    <property type="molecule type" value="Genomic_DNA"/>
</dbReference>
<evidence type="ECO:0000256" key="3">
    <source>
        <dbReference type="SAM" id="SignalP"/>
    </source>
</evidence>
<dbReference type="InterPro" id="IPR002772">
    <property type="entry name" value="Glyco_hydro_3_C"/>
</dbReference>
<dbReference type="Gene3D" id="2.60.120.260">
    <property type="entry name" value="Galactose-binding domain-like"/>
    <property type="match status" value="1"/>
</dbReference>
<dbReference type="Proteomes" id="UP001055105">
    <property type="component" value="Unassembled WGS sequence"/>
</dbReference>
<evidence type="ECO:0000313" key="5">
    <source>
        <dbReference type="EMBL" id="GKI20241.1"/>
    </source>
</evidence>
<evidence type="ECO:0000256" key="2">
    <source>
        <dbReference type="ARBA" id="ARBA00022801"/>
    </source>
</evidence>
<sequence length="832" mass="91349">MNRIKLFAGILLCLSVLRTTAGTGSDPASERKIDSLLRLMTLEEKVAMCAGAAPRMAFQGVPRLGIPEVQCCDGPRGPNIGGPATAFPSGIAWGAAWNPALAEKAGGVMGRETRTIGRGVLLGPANNILRDPLCGRFFEYYTEDPYLNSRITAAAVKGIQREKVAACLKHYACNNRENNRNFYMSAVSDRALHEIYLPAYEAAVGEGGLWSVMTAANGVNGEFVSDSRRLLTDILKEEWGFDGFVITDWLQTRSTEKAALAGLDVSMPGGEECGFGRPLLDAVRDGHVPESVIDDKVRRILRIYDRIGALDGCNISAGAGINTPEHQATALQLAEESIVLLRNEGGMLPLHRGMKILVTGPNADKRFCLPGMGGSSGIESPYEVTVLDGLRNLTGNADVSYFPSEQLGGFSPIPAEAVHSDPYGREPGWKTTYAGAEQTLVRTEPQIDFMWEMKSPDRTIPAESFSVNFQGWITPPASGVYTLRLTVGGWCAIFPEGCYGAPTIVADDSREGERTVTATIRLQKDEPYFFCVNYSKNRECDASVRLEWKLPESPESAGELARLDAAAKEADAVIFIGGLDHSLDTEGRDRMTMEFPQDQERLIARLAAVNPRTAVVLINGSPMELGGWIDKVPAIVEAWYPGMEGGTAVAGILYGEADPAGRLPFTWPKKLEDSPSHRLATQDLDTVNYEEELMVGYRYFDTQEVEPQFPFGYGLSYTTFRYGRLRVSEKNGKVRGRIEIRNTGDRDGSQTVQIYVRPERPSVTRPVHELKAFEKLFLRAGERRTVEFTLPARAFSYYSETEGRWVEDPGPYTIEAAASSRDIRSTAQINIK</sequence>
<dbReference type="Pfam" id="PF01915">
    <property type="entry name" value="Glyco_hydro_3_C"/>
    <property type="match status" value="1"/>
</dbReference>
<dbReference type="Pfam" id="PF07691">
    <property type="entry name" value="PA14"/>
    <property type="match status" value="1"/>
</dbReference>
<evidence type="ECO:0000259" key="4">
    <source>
        <dbReference type="PROSITE" id="PS51820"/>
    </source>
</evidence>
<dbReference type="InterPro" id="IPR011658">
    <property type="entry name" value="PA14_dom"/>
</dbReference>
<comment type="similarity">
    <text evidence="1">Belongs to the glycosyl hydrolase 3 family.</text>
</comment>
<dbReference type="SMART" id="SM01217">
    <property type="entry name" value="Fn3_like"/>
    <property type="match status" value="1"/>
</dbReference>
<dbReference type="PRINTS" id="PR00133">
    <property type="entry name" value="GLHYDRLASE3"/>
</dbReference>
<dbReference type="InterPro" id="IPR001764">
    <property type="entry name" value="Glyco_hydro_3_N"/>
</dbReference>
<dbReference type="InterPro" id="IPR036881">
    <property type="entry name" value="Glyco_hydro_3_C_sf"/>
</dbReference>
<dbReference type="FunFam" id="2.60.40.10:FF:000495">
    <property type="entry name" value="Periplasmic beta-glucosidase"/>
    <property type="match status" value="1"/>
</dbReference>
<dbReference type="Gene3D" id="3.40.50.1700">
    <property type="entry name" value="Glycoside hydrolase family 3 C-terminal domain"/>
    <property type="match status" value="1"/>
</dbReference>
<feature type="signal peptide" evidence="3">
    <location>
        <begin position="1"/>
        <end position="21"/>
    </location>
</feature>
<dbReference type="Pfam" id="PF14310">
    <property type="entry name" value="Fn3-like"/>
    <property type="match status" value="1"/>
</dbReference>
<dbReference type="Pfam" id="PF00933">
    <property type="entry name" value="Glyco_hydro_3"/>
    <property type="match status" value="1"/>
</dbReference>
<dbReference type="InterPro" id="IPR017853">
    <property type="entry name" value="GH"/>
</dbReference>
<feature type="domain" description="PA14" evidence="4">
    <location>
        <begin position="424"/>
        <end position="562"/>
    </location>
</feature>
<dbReference type="SUPFAM" id="SSF52279">
    <property type="entry name" value="Beta-D-glucan exohydrolase, C-terminal domain"/>
    <property type="match status" value="1"/>
</dbReference>
<dbReference type="InterPro" id="IPR050288">
    <property type="entry name" value="Cellulose_deg_GH3"/>
</dbReference>
<protein>
    <submittedName>
        <fullName evidence="5">Beta-glucosidase</fullName>
    </submittedName>
</protein>
<dbReference type="AlphaFoldDB" id="A0AA37KQL4"/>
<organism evidence="5 6">
    <name type="scientific">Alistipes finegoldii</name>
    <dbReference type="NCBI Taxonomy" id="214856"/>
    <lineage>
        <taxon>Bacteria</taxon>
        <taxon>Pseudomonadati</taxon>
        <taxon>Bacteroidota</taxon>
        <taxon>Bacteroidia</taxon>
        <taxon>Bacteroidales</taxon>
        <taxon>Rikenellaceae</taxon>
        <taxon>Alistipes</taxon>
    </lineage>
</organism>
<accession>A0AA37KQL4</accession>
<keyword evidence="3" id="KW-0732">Signal</keyword>
<dbReference type="PANTHER" id="PTHR42715:SF10">
    <property type="entry name" value="BETA-GLUCOSIDASE"/>
    <property type="match status" value="1"/>
</dbReference>
<dbReference type="PROSITE" id="PS51820">
    <property type="entry name" value="PA14"/>
    <property type="match status" value="1"/>
</dbReference>
<reference evidence="5" key="1">
    <citation type="submission" date="2022-01" db="EMBL/GenBank/DDBJ databases">
        <title>Novel bile acid biosynthetic pathways are enriched in the microbiome of centenarians.</title>
        <authorList>
            <person name="Sato Y."/>
            <person name="Atarashi K."/>
            <person name="Plichta R.D."/>
            <person name="Arai Y."/>
            <person name="Sasajima S."/>
            <person name="Kearney M.S."/>
            <person name="Suda W."/>
            <person name="Takeshita K."/>
            <person name="Sasaki T."/>
            <person name="Okamoto S."/>
            <person name="Skelly N.A."/>
            <person name="Okamura Y."/>
            <person name="Vlamakis H."/>
            <person name="Li Y."/>
            <person name="Tanoue T."/>
            <person name="Takei H."/>
            <person name="Nittono H."/>
            <person name="Narushima S."/>
            <person name="Irie J."/>
            <person name="Itoh H."/>
            <person name="Moriya K."/>
            <person name="Sugiura Y."/>
            <person name="Suematsu M."/>
            <person name="Moritoki N."/>
            <person name="Shibata S."/>
            <person name="Littman R.D."/>
            <person name="Fischbach A.M."/>
            <person name="Uwamino Y."/>
            <person name="Inoue T."/>
            <person name="Honda A."/>
            <person name="Hattori M."/>
            <person name="Murai T."/>
            <person name="Xavier J.R."/>
            <person name="Hirose N."/>
            <person name="Honda K."/>
        </authorList>
    </citation>
    <scope>NUCLEOTIDE SEQUENCE</scope>
    <source>
        <strain evidence="5">CE91-St16</strain>
    </source>
</reference>
<dbReference type="PANTHER" id="PTHR42715">
    <property type="entry name" value="BETA-GLUCOSIDASE"/>
    <property type="match status" value="1"/>
</dbReference>
<proteinExistence type="inferred from homology"/>
<comment type="caution">
    <text evidence="5">The sequence shown here is derived from an EMBL/GenBank/DDBJ whole genome shotgun (WGS) entry which is preliminary data.</text>
</comment>
<evidence type="ECO:0000256" key="1">
    <source>
        <dbReference type="ARBA" id="ARBA00005336"/>
    </source>
</evidence>
<dbReference type="Gene3D" id="2.60.40.10">
    <property type="entry name" value="Immunoglobulins"/>
    <property type="match status" value="1"/>
</dbReference>
<dbReference type="RefSeq" id="WP_244077033.1">
    <property type="nucleotide sequence ID" value="NZ_AP025581.1"/>
</dbReference>
<dbReference type="InterPro" id="IPR036962">
    <property type="entry name" value="Glyco_hydro_3_N_sf"/>
</dbReference>